<keyword evidence="5" id="KW-0493">Microtubule</keyword>
<dbReference type="InterPro" id="IPR035699">
    <property type="entry name" value="AAA_6"/>
</dbReference>
<gene>
    <name evidence="23" type="ORF">JKP88DRAFT_287140</name>
</gene>
<dbReference type="Gene3D" id="3.20.180.20">
    <property type="entry name" value="Dynein heavy chain, N-terminal domain 2"/>
    <property type="match status" value="1"/>
</dbReference>
<dbReference type="InterPro" id="IPR042228">
    <property type="entry name" value="Dynein_linker_3"/>
</dbReference>
<keyword evidence="13" id="KW-0966">Cell projection</keyword>
<feature type="domain" description="Dynein heavy chain coiled coil stalk" evidence="18">
    <location>
        <begin position="1964"/>
        <end position="2121"/>
    </location>
</feature>
<feature type="domain" description="Dynein heavy chain hydrolytic ATP-binding dynein motor region" evidence="17">
    <location>
        <begin position="598"/>
        <end position="936"/>
    </location>
</feature>
<dbReference type="InterPro" id="IPR043157">
    <property type="entry name" value="Dynein_AAA1S"/>
</dbReference>
<evidence type="ECO:0000256" key="15">
    <source>
        <dbReference type="SAM" id="MobiDB-lite"/>
    </source>
</evidence>
<evidence type="ECO:0000256" key="10">
    <source>
        <dbReference type="ARBA" id="ARBA00023069"/>
    </source>
</evidence>
<comment type="similarity">
    <text evidence="3">Belongs to the dynein heavy chain family.</text>
</comment>
<evidence type="ECO:0000256" key="11">
    <source>
        <dbReference type="ARBA" id="ARBA00023175"/>
    </source>
</evidence>
<reference evidence="23" key="1">
    <citation type="submission" date="2021-02" db="EMBL/GenBank/DDBJ databases">
        <title>First Annotated Genome of the Yellow-green Alga Tribonema minus.</title>
        <authorList>
            <person name="Mahan K.M."/>
        </authorList>
    </citation>
    <scope>NUCLEOTIDE SEQUENCE</scope>
    <source>
        <strain evidence="23">UTEX B ZZ1240</strain>
    </source>
</reference>
<keyword evidence="9 14" id="KW-0175">Coiled coil</keyword>
<dbReference type="FunFam" id="1.10.8.710:FF:000001">
    <property type="entry name" value="Dynein axonemal heavy chain 2"/>
    <property type="match status" value="1"/>
</dbReference>
<evidence type="ECO:0000259" key="22">
    <source>
        <dbReference type="Pfam" id="PF22597"/>
    </source>
</evidence>
<keyword evidence="8" id="KW-0243">Dynein</keyword>
<evidence type="ECO:0000259" key="19">
    <source>
        <dbReference type="Pfam" id="PF12780"/>
    </source>
</evidence>
<dbReference type="InterPro" id="IPR027417">
    <property type="entry name" value="P-loop_NTPase"/>
</dbReference>
<evidence type="ECO:0000259" key="16">
    <source>
        <dbReference type="Pfam" id="PF08393"/>
    </source>
</evidence>
<evidence type="ECO:0000256" key="12">
    <source>
        <dbReference type="ARBA" id="ARBA00023212"/>
    </source>
</evidence>
<evidence type="ECO:0000313" key="23">
    <source>
        <dbReference type="EMBL" id="KAG5188873.1"/>
    </source>
</evidence>
<keyword evidence="4" id="KW-0963">Cytoplasm</keyword>
<dbReference type="SUPFAM" id="SSF52540">
    <property type="entry name" value="P-loop containing nucleoside triphosphate hydrolases"/>
    <property type="match status" value="4"/>
</dbReference>
<feature type="domain" description="Dynein heavy chain ATP-binding dynein motor region" evidence="20">
    <location>
        <begin position="2158"/>
        <end position="2349"/>
    </location>
</feature>
<evidence type="ECO:0000256" key="6">
    <source>
        <dbReference type="ARBA" id="ARBA00022741"/>
    </source>
</evidence>
<evidence type="ECO:0000256" key="4">
    <source>
        <dbReference type="ARBA" id="ARBA00022490"/>
    </source>
</evidence>
<evidence type="ECO:0000256" key="1">
    <source>
        <dbReference type="ARBA" id="ARBA00004138"/>
    </source>
</evidence>
<comment type="subcellular location">
    <subcellularLocation>
        <location evidence="1">Cell projection</location>
        <location evidence="1">Cilium</location>
    </subcellularLocation>
    <subcellularLocation>
        <location evidence="2">Cytoplasm</location>
        <location evidence="2">Cytoskeleton</location>
    </subcellularLocation>
</comment>
<dbReference type="GO" id="GO:0005929">
    <property type="term" value="C:cilium"/>
    <property type="evidence" value="ECO:0007669"/>
    <property type="project" value="UniProtKB-SubCell"/>
</dbReference>
<dbReference type="Gene3D" id="3.40.50.300">
    <property type="entry name" value="P-loop containing nucleotide triphosphate hydrolases"/>
    <property type="match status" value="4"/>
</dbReference>
<dbReference type="InterPro" id="IPR042222">
    <property type="entry name" value="Dynein_2_N"/>
</dbReference>
<dbReference type="GO" id="GO:0005874">
    <property type="term" value="C:microtubule"/>
    <property type="evidence" value="ECO:0007669"/>
    <property type="project" value="UniProtKB-KW"/>
</dbReference>
<feature type="domain" description="Dynein heavy chain linker" evidence="16">
    <location>
        <begin position="69"/>
        <end position="469"/>
    </location>
</feature>
<dbReference type="InterPro" id="IPR024743">
    <property type="entry name" value="Dynein_HC_stalk"/>
</dbReference>
<dbReference type="EMBL" id="JAFCMP010000061">
    <property type="protein sequence ID" value="KAG5188873.1"/>
    <property type="molecule type" value="Genomic_DNA"/>
</dbReference>
<feature type="domain" description="Dynein 2 heavy chain 1 cytoplasmic ATPase lid" evidence="22">
    <location>
        <begin position="1406"/>
        <end position="1463"/>
    </location>
</feature>
<dbReference type="Pfam" id="PF12774">
    <property type="entry name" value="AAA_6"/>
    <property type="match status" value="1"/>
</dbReference>
<dbReference type="PANTHER" id="PTHR45703:SF22">
    <property type="entry name" value="DYNEIN CYTOPLASMIC 2 HEAVY CHAIN 1"/>
    <property type="match status" value="1"/>
</dbReference>
<dbReference type="FunFam" id="3.40.50.300:FF:000598">
    <property type="entry name" value="Dynein cytoplasmic 2 heavy chain 1"/>
    <property type="match status" value="1"/>
</dbReference>
<name>A0A836CKQ4_9STRA</name>
<dbReference type="OrthoDB" id="10252139at2759"/>
<dbReference type="Pfam" id="PF12775">
    <property type="entry name" value="AAA_7"/>
    <property type="match status" value="1"/>
</dbReference>
<evidence type="ECO:0000259" key="21">
    <source>
        <dbReference type="Pfam" id="PF21264"/>
    </source>
</evidence>
<dbReference type="InterPro" id="IPR026983">
    <property type="entry name" value="DHC"/>
</dbReference>
<keyword evidence="24" id="KW-1185">Reference proteome</keyword>
<dbReference type="Gene3D" id="1.20.140.100">
    <property type="entry name" value="Dynein heavy chain, N-terminal domain 2"/>
    <property type="match status" value="1"/>
</dbReference>
<dbReference type="Pfam" id="PF22597">
    <property type="entry name" value="DYN_lid"/>
    <property type="match status" value="1"/>
</dbReference>
<dbReference type="GO" id="GO:0007018">
    <property type="term" value="P:microtubule-based movement"/>
    <property type="evidence" value="ECO:0007669"/>
    <property type="project" value="InterPro"/>
</dbReference>
<evidence type="ECO:0000256" key="2">
    <source>
        <dbReference type="ARBA" id="ARBA00004245"/>
    </source>
</evidence>
<dbReference type="Pfam" id="PF12781">
    <property type="entry name" value="AAA_9"/>
    <property type="match status" value="1"/>
</dbReference>
<dbReference type="FunFam" id="3.40.50.300:FF:000071">
    <property type="entry name" value="Cytoplasmic dynein heavy chain 1"/>
    <property type="match status" value="1"/>
</dbReference>
<evidence type="ECO:0000313" key="24">
    <source>
        <dbReference type="Proteomes" id="UP000664859"/>
    </source>
</evidence>
<dbReference type="InterPro" id="IPR035706">
    <property type="entry name" value="AAA_9"/>
</dbReference>
<protein>
    <submittedName>
        <fullName evidence="23">Dynein heavy chain, N-terminal region 2-domain-containing protein</fullName>
    </submittedName>
</protein>
<dbReference type="GO" id="GO:0005524">
    <property type="term" value="F:ATP binding"/>
    <property type="evidence" value="ECO:0007669"/>
    <property type="project" value="UniProtKB-KW"/>
</dbReference>
<dbReference type="PANTHER" id="PTHR45703">
    <property type="entry name" value="DYNEIN HEAVY CHAIN"/>
    <property type="match status" value="1"/>
</dbReference>
<evidence type="ECO:0000256" key="5">
    <source>
        <dbReference type="ARBA" id="ARBA00022701"/>
    </source>
</evidence>
<keyword evidence="6" id="KW-0547">Nucleotide-binding</keyword>
<evidence type="ECO:0000259" key="18">
    <source>
        <dbReference type="Pfam" id="PF12777"/>
    </source>
</evidence>
<dbReference type="Gene3D" id="1.20.920.20">
    <property type="match status" value="2"/>
</dbReference>
<dbReference type="Pfam" id="PF08393">
    <property type="entry name" value="DHC_N2"/>
    <property type="match status" value="1"/>
</dbReference>
<comment type="caution">
    <text evidence="23">The sequence shown here is derived from an EMBL/GenBank/DDBJ whole genome shotgun (WGS) entry which is preliminary data.</text>
</comment>
<dbReference type="Gene3D" id="1.20.920.30">
    <property type="match status" value="1"/>
</dbReference>
<dbReference type="Pfam" id="PF12777">
    <property type="entry name" value="MT"/>
    <property type="match status" value="1"/>
</dbReference>
<feature type="region of interest" description="Disordered" evidence="15">
    <location>
        <begin position="1731"/>
        <end position="1759"/>
    </location>
</feature>
<evidence type="ECO:0000256" key="7">
    <source>
        <dbReference type="ARBA" id="ARBA00022840"/>
    </source>
</evidence>
<accession>A0A836CKQ4</accession>
<dbReference type="Pfam" id="PF21264">
    <property type="entry name" value="DYNC2H1_AAA_dom"/>
    <property type="match status" value="1"/>
</dbReference>
<evidence type="ECO:0000259" key="17">
    <source>
        <dbReference type="Pfam" id="PF12774"/>
    </source>
</evidence>
<keyword evidence="10" id="KW-0969">Cilium</keyword>
<dbReference type="FunFam" id="3.20.180.20:FF:000002">
    <property type="entry name" value="Cytoplasmic dynein heavy chain 1"/>
    <property type="match status" value="1"/>
</dbReference>
<keyword evidence="12" id="KW-0206">Cytoskeleton</keyword>
<dbReference type="GO" id="GO:0051959">
    <property type="term" value="F:dynein light intermediate chain binding"/>
    <property type="evidence" value="ECO:0007669"/>
    <property type="project" value="InterPro"/>
</dbReference>
<dbReference type="Pfam" id="PF12780">
    <property type="entry name" value="AAA_8"/>
    <property type="match status" value="1"/>
</dbReference>
<feature type="compositionally biased region" description="Basic and acidic residues" evidence="15">
    <location>
        <begin position="1737"/>
        <end position="1752"/>
    </location>
</feature>
<dbReference type="Gene3D" id="1.20.58.1120">
    <property type="match status" value="1"/>
</dbReference>
<dbReference type="SUPFAM" id="SSF57997">
    <property type="entry name" value="Tropomyosin"/>
    <property type="match status" value="1"/>
</dbReference>
<organism evidence="23 24">
    <name type="scientific">Tribonema minus</name>
    <dbReference type="NCBI Taxonomy" id="303371"/>
    <lineage>
        <taxon>Eukaryota</taxon>
        <taxon>Sar</taxon>
        <taxon>Stramenopiles</taxon>
        <taxon>Ochrophyta</taxon>
        <taxon>PX clade</taxon>
        <taxon>Xanthophyceae</taxon>
        <taxon>Tribonematales</taxon>
        <taxon>Tribonemataceae</taxon>
        <taxon>Tribonema</taxon>
    </lineage>
</organism>
<dbReference type="Gene3D" id="1.10.8.710">
    <property type="match status" value="1"/>
</dbReference>
<feature type="coiled-coil region" evidence="14">
    <location>
        <begin position="1820"/>
        <end position="1893"/>
    </location>
</feature>
<sequence>MVEAHPCRLTAWTTEGVERSQARDARDWGFEGLPLVVVLKEHQAKAAQLSENCQSFGMPSPRFEGMAVIAADIEGTASSWSLLKDYSTEVKTLTDQDWISFRANVYALQDFATAWGEKVRARMAEAQRSDAVTERLLQELEKIKRVMPCLKHCRGEPFKEEHWGALLQGKLGLDRSVRLENLTLGHFITGPALDKLADASLVQFVKHLQARAQGEVTIREALQELVAWSQTSELKLTAHERDGGRATALIRDWKELFLELGDKQSLLASLKESQFFKAFQDTGATYELKLALLDQRRWVYLEPIFGRGALPAEAARFRRVDEDFRDIMAKVAADPKLFSLADEHLFPGLATTLSASLDQLERCQKALADFLEQKRSALPRFYFIGDDDLLEILGQARNPAVIQEHLKKLFQGIHRVEFNEDHTQIVAMLSSAGEVVRLESPVKVGDKVEEWLEKLNAEMKNTLSSLLLDCLKGPADYDKYPSQVLCIAEQVKFCSHIEAAMGRDGVGSLMGPLRALLDQYTSFDLSAQPLLQLKIKALVLDLVHSMDVVRQLEQAGTRNQLDWAWQKQESVSCYLKLRYYVEANGKCVVRMGGAQFDYTHEYQGNAPKLVHTPLTDRCYLTLTQGMHMGFGGNPYGPAGTGKTESVKALGQAFGRQVLVFNCDEGIDFQSMGRILIGLTKCGAWGCFDEFNRLKEDQLSAVSQQIQVIQDAIKARQPTLRLLGRAVDVDFNAGIFVTLNPAGKDYGGRSRLPDNLKALFRPVAMGRPDNEMIAEVILYSEGFGDAKELSAKIVSLFSLARQLLSRQQHYDWGLRALKAVLNTGGKLIQSMKRDGSEVSEAGERELLIKAVRVNTLSKLTYADTRLFLALIGDVFPGVTSADMSGGELEAAIREVMAAKPWLLEVDDAQIRKMLQLKESLDQRMGCVIVGPSGCGKSAVWGVLKAAMAVVTHVMNPKSMPRQRLLGRMDLDTREWTDGVLTEAARRAVREPPDVRTWIVCDGDVDPEWIESLNSVLDDNRLLTLPNGERISFGPNVNFLFETHDLRFASPATVSRMGMIFLSDEDVEVRRLVDRWLRTQDEGVRTSLAVWVTDLFYKALSYVLDQEMVVDTTMVGTVLSGLSQVTGASSKAEFICGLVRGLGGNLSLADRTAFAKEVFQWAGERPPDPNSPLDCYADRSGSLCQFIAQREAVGSGDGTSDAAAALSSVVPTVSVQRTLAAMEPWMDSGEPFILVGPEGCGKDMIIRHSFGRRGRKVSLAVLHCNAQTTAEDVIAKVAQTCSLFSSPEGRVYRPRDSERLVLYLKDINLPRPDMYDTCMLVAFLQQLLTFGGFYDEGREFLRVERVQLVASMNAATTVGRHPLSTRFTASVRILVCDYPDAAELSAVYDALLSTAFAAVPGMDTKSQQEARFSVDDQRHYLFTPRDLTAWCSGLLRYDLQGGEELLDCLAYEAQRLFRDRLVDVEAESRFDGIIATALRTHWRYTPVLTDMFFSTLGQGVRHAAGGDAVVASHPLLRTPAAALKSAAQQGLMYYEREERDLLFADALAHLARCDRVLSAAGGHLLLVGRSGVGRRQAGYTMSTPVVTRDGGLAQFRLDLRAAMQTAGIEGTPVVFYVEDHQITTDAVLETLNSLLSAGEAPGLYTPEELEPLLAPLREKMLEEGKTLAEFFVSRVQRFLHVALALDPTHPQFVIRCESNPALYTRCQCLWFGDWRRNVMTEVPRLLEGVKELLGGGDEGEGKGGDGDGGEEKHGGGGGGGDGGDAARLLDVAVGIHQSSAEAFSATPLEFLAFLRAWHALHAGRRDGLRKGVADLRAGLGKLSEAAETVDALSQSAAKKQRELQSAQVAADSAMEQITTALSEATVRRGEVEVLKKELAASEQQTKARKADIEQELSSIQPVLDSAKQAVGQIKSDNLNEIRSLKMPPEPIADVLGRRGVKEDILNYDAHRMSPELRAQVSKLLKQKEASFEQSNIYRVSVAAAPLAAWVKANVRYSIVLEKIQPLEEQLSEAVGALDKAQARLTECEDELAGLDGRVRALKEEFGARTREAETLRAGLEKAQATLDKAQSLLGQLGGEQERWKCQAKSLSLELRTLPLHTLLCAGFAAYLPRASESVRSAMVARWCDLAGVQDDTVDSGAASGFNFKRRMSTESQLLVWKGEGLPADDLSQENALALAACLQGDMGAVARVPFVIDPASAATAWLRAFLSKDAQRPLEVVSSGDPRFSSSVELAVRFGKTLLILEADGLEPMLYPLARRDLQHQGPRWVVQVGDRSVDYNEGFRMVLVTRRPAPDLPPCAAALLAEVNFTVTRSGLEGQLLGATIQHEQPELEKAKSDMLAKEEAFKASL</sequence>
<evidence type="ECO:0000256" key="14">
    <source>
        <dbReference type="SAM" id="Coils"/>
    </source>
</evidence>
<dbReference type="InterPro" id="IPR054354">
    <property type="entry name" value="DYNC2H1-like_lid"/>
</dbReference>
<dbReference type="InterPro" id="IPR049400">
    <property type="entry name" value="DYNC2H1_AAA_dom"/>
</dbReference>
<evidence type="ECO:0000256" key="3">
    <source>
        <dbReference type="ARBA" id="ARBA00008887"/>
    </source>
</evidence>
<proteinExistence type="inferred from homology"/>
<evidence type="ECO:0000256" key="13">
    <source>
        <dbReference type="ARBA" id="ARBA00023273"/>
    </source>
</evidence>
<dbReference type="InterPro" id="IPR013602">
    <property type="entry name" value="Dynein_heavy_linker"/>
</dbReference>
<evidence type="ECO:0000256" key="8">
    <source>
        <dbReference type="ARBA" id="ARBA00023017"/>
    </source>
</evidence>
<keyword evidence="7" id="KW-0067">ATP-binding</keyword>
<evidence type="ECO:0000259" key="20">
    <source>
        <dbReference type="Pfam" id="PF12781"/>
    </source>
</evidence>
<evidence type="ECO:0000256" key="9">
    <source>
        <dbReference type="ARBA" id="ARBA00023054"/>
    </source>
</evidence>
<dbReference type="GO" id="GO:0030286">
    <property type="term" value="C:dynein complex"/>
    <property type="evidence" value="ECO:0007669"/>
    <property type="project" value="UniProtKB-KW"/>
</dbReference>
<feature type="coiled-coil region" evidence="14">
    <location>
        <begin position="2001"/>
        <end position="2077"/>
    </location>
</feature>
<dbReference type="GO" id="GO:0045505">
    <property type="term" value="F:dynein intermediate chain binding"/>
    <property type="evidence" value="ECO:0007669"/>
    <property type="project" value="InterPro"/>
</dbReference>
<dbReference type="InterPro" id="IPR024317">
    <property type="entry name" value="Dynein_heavy_chain_D4_dom"/>
</dbReference>
<dbReference type="Proteomes" id="UP000664859">
    <property type="component" value="Unassembled WGS sequence"/>
</dbReference>
<keyword evidence="11" id="KW-0505">Motor protein</keyword>
<feature type="domain" description="Dynein heavy chain AAA module D4" evidence="19">
    <location>
        <begin position="1540"/>
        <end position="1720"/>
    </location>
</feature>
<feature type="domain" description="Cytoplasmic dynein 2 heavy chain 1 AAA+ ATPase" evidence="21">
    <location>
        <begin position="1067"/>
        <end position="1160"/>
    </location>
</feature>